<evidence type="ECO:0000313" key="9">
    <source>
        <dbReference type="Proteomes" id="UP001292094"/>
    </source>
</evidence>
<gene>
    <name evidence="8" type="ORF">Pmani_035033</name>
</gene>
<dbReference type="PROSITE" id="PS50157">
    <property type="entry name" value="ZINC_FINGER_C2H2_2"/>
    <property type="match status" value="2"/>
</dbReference>
<dbReference type="PANTHER" id="PTHR24409:SF295">
    <property type="entry name" value="AZ2-RELATED"/>
    <property type="match status" value="1"/>
</dbReference>
<feature type="region of interest" description="Disordered" evidence="6">
    <location>
        <begin position="72"/>
        <end position="91"/>
    </location>
</feature>
<sequence length="594" mass="64825">MGEFIIECTLCGASFGCERDYDSHPCLDDDIKVPFKIKLEQDEEEAELEDQTVLEEARALSKLTNSLEYHCQRDEENSENTVPVQDEDPLNLDQEEAKEAGRGKSDDSEKKIVLVGNMKIKEEVILPEINKEEEMTVEDEEEEDMVVEELDRLDPETKVDKVTDAVSIRNECTVCGKRFYRREDFINHTNTSHKIPRPYQCKVCKKRFTQKHYVTLHMRASITGHIDLHHADLKQIAPDAPEKTVVKNSNSGILGTKAPQPRTLYKPITMNQATTQTTKSVANRIIAPKGDEKNTDNSEKSTDPKIQTINGEKTKVLSYKEFIELQEKLLLCKGLTVKNSKGDGSSTNKKSEISSSSNPQTKIKSGTDVTGTVGKQQIMLISPQGSTQKGETMRIVMPQSVASGKQVVMSSKGVATSTQSQRLVLQQPSVVLPQSQVSGGQQIILFSKPGGQQSPMVLSQPLLLLSGTNNSQRMILLPSSTTSSASNASGGMQTLLVPSSTGGSMTLLVPSSTASTSGSGGSSTSASSATLADVVIKQEPGQPPPTPAVTRKKDVKEDSGSNLPNGMIIKQEPLDEDADTVTFDNICIKQEPQD</sequence>
<protein>
    <recommendedName>
        <fullName evidence="7">C2H2-type domain-containing protein</fullName>
    </recommendedName>
</protein>
<dbReference type="InterPro" id="IPR013087">
    <property type="entry name" value="Znf_C2H2_type"/>
</dbReference>
<feature type="region of interest" description="Disordered" evidence="6">
    <location>
        <begin position="337"/>
        <end position="368"/>
    </location>
</feature>
<dbReference type="GO" id="GO:0000981">
    <property type="term" value="F:DNA-binding transcription factor activity, RNA polymerase II-specific"/>
    <property type="evidence" value="ECO:0007669"/>
    <property type="project" value="TreeGrafter"/>
</dbReference>
<feature type="compositionally biased region" description="Low complexity" evidence="6">
    <location>
        <begin position="345"/>
        <end position="358"/>
    </location>
</feature>
<dbReference type="InterPro" id="IPR036236">
    <property type="entry name" value="Znf_C2H2_sf"/>
</dbReference>
<dbReference type="EMBL" id="JAWZYT010004912">
    <property type="protein sequence ID" value="KAK4292168.1"/>
    <property type="molecule type" value="Genomic_DNA"/>
</dbReference>
<proteinExistence type="predicted"/>
<dbReference type="PANTHER" id="PTHR24409">
    <property type="entry name" value="ZINC FINGER PROTEIN 142"/>
    <property type="match status" value="1"/>
</dbReference>
<name>A0AAE1NLI7_9EUCA</name>
<evidence type="ECO:0000256" key="6">
    <source>
        <dbReference type="SAM" id="MobiDB-lite"/>
    </source>
</evidence>
<dbReference type="SUPFAM" id="SSF57667">
    <property type="entry name" value="beta-beta-alpha zinc fingers"/>
    <property type="match status" value="1"/>
</dbReference>
<dbReference type="GO" id="GO:0005634">
    <property type="term" value="C:nucleus"/>
    <property type="evidence" value="ECO:0007669"/>
    <property type="project" value="TreeGrafter"/>
</dbReference>
<feature type="compositionally biased region" description="Polar residues" evidence="6">
    <location>
        <begin position="359"/>
        <end position="368"/>
    </location>
</feature>
<keyword evidence="4" id="KW-0862">Zinc</keyword>
<keyword evidence="9" id="KW-1185">Reference proteome</keyword>
<dbReference type="GO" id="GO:0000977">
    <property type="term" value="F:RNA polymerase II transcription regulatory region sequence-specific DNA binding"/>
    <property type="evidence" value="ECO:0007669"/>
    <property type="project" value="TreeGrafter"/>
</dbReference>
<dbReference type="Proteomes" id="UP001292094">
    <property type="component" value="Unassembled WGS sequence"/>
</dbReference>
<dbReference type="FunFam" id="3.30.160.60:FF:000110">
    <property type="entry name" value="Zinc finger protein-like"/>
    <property type="match status" value="1"/>
</dbReference>
<evidence type="ECO:0000256" key="5">
    <source>
        <dbReference type="PROSITE-ProRule" id="PRU00042"/>
    </source>
</evidence>
<evidence type="ECO:0000313" key="8">
    <source>
        <dbReference type="EMBL" id="KAK4292168.1"/>
    </source>
</evidence>
<dbReference type="AlphaFoldDB" id="A0AAE1NLI7"/>
<feature type="region of interest" description="Disordered" evidence="6">
    <location>
        <begin position="507"/>
        <end position="576"/>
    </location>
</feature>
<dbReference type="GO" id="GO:0008270">
    <property type="term" value="F:zinc ion binding"/>
    <property type="evidence" value="ECO:0007669"/>
    <property type="project" value="UniProtKB-KW"/>
</dbReference>
<feature type="domain" description="C2H2-type" evidence="7">
    <location>
        <begin position="170"/>
        <end position="198"/>
    </location>
</feature>
<dbReference type="PROSITE" id="PS00028">
    <property type="entry name" value="ZINC_FINGER_C2H2_1"/>
    <property type="match status" value="1"/>
</dbReference>
<feature type="compositionally biased region" description="Polar residues" evidence="6">
    <location>
        <begin position="270"/>
        <end position="281"/>
    </location>
</feature>
<keyword evidence="1" id="KW-0479">Metal-binding</keyword>
<feature type="domain" description="C2H2-type" evidence="7">
    <location>
        <begin position="199"/>
        <end position="227"/>
    </location>
</feature>
<keyword evidence="3 5" id="KW-0863">Zinc-finger</keyword>
<evidence type="ECO:0000256" key="2">
    <source>
        <dbReference type="ARBA" id="ARBA00022737"/>
    </source>
</evidence>
<dbReference type="SMART" id="SM00355">
    <property type="entry name" value="ZnF_C2H2"/>
    <property type="match status" value="2"/>
</dbReference>
<accession>A0AAE1NLI7</accession>
<reference evidence="8" key="1">
    <citation type="submission" date="2023-11" db="EMBL/GenBank/DDBJ databases">
        <title>Genome assemblies of two species of porcelain crab, Petrolisthes cinctipes and Petrolisthes manimaculis (Anomura: Porcellanidae).</title>
        <authorList>
            <person name="Angst P."/>
        </authorList>
    </citation>
    <scope>NUCLEOTIDE SEQUENCE</scope>
    <source>
        <strain evidence="8">PB745_02</strain>
        <tissue evidence="8">Gill</tissue>
    </source>
</reference>
<keyword evidence="2" id="KW-0677">Repeat</keyword>
<feature type="compositionally biased region" description="Low complexity" evidence="6">
    <location>
        <begin position="511"/>
        <end position="530"/>
    </location>
</feature>
<evidence type="ECO:0000256" key="4">
    <source>
        <dbReference type="ARBA" id="ARBA00022833"/>
    </source>
</evidence>
<feature type="compositionally biased region" description="Basic and acidic residues" evidence="6">
    <location>
        <begin position="289"/>
        <end position="303"/>
    </location>
</feature>
<evidence type="ECO:0000259" key="7">
    <source>
        <dbReference type="PROSITE" id="PS50157"/>
    </source>
</evidence>
<evidence type="ECO:0000256" key="3">
    <source>
        <dbReference type="ARBA" id="ARBA00022771"/>
    </source>
</evidence>
<feature type="region of interest" description="Disordered" evidence="6">
    <location>
        <begin position="270"/>
        <end position="306"/>
    </location>
</feature>
<dbReference type="Gene3D" id="3.30.160.60">
    <property type="entry name" value="Classic Zinc Finger"/>
    <property type="match status" value="1"/>
</dbReference>
<evidence type="ECO:0000256" key="1">
    <source>
        <dbReference type="ARBA" id="ARBA00022723"/>
    </source>
</evidence>
<dbReference type="Pfam" id="PF00096">
    <property type="entry name" value="zf-C2H2"/>
    <property type="match status" value="2"/>
</dbReference>
<comment type="caution">
    <text evidence="8">The sequence shown here is derived from an EMBL/GenBank/DDBJ whole genome shotgun (WGS) entry which is preliminary data.</text>
</comment>
<organism evidence="8 9">
    <name type="scientific">Petrolisthes manimaculis</name>
    <dbReference type="NCBI Taxonomy" id="1843537"/>
    <lineage>
        <taxon>Eukaryota</taxon>
        <taxon>Metazoa</taxon>
        <taxon>Ecdysozoa</taxon>
        <taxon>Arthropoda</taxon>
        <taxon>Crustacea</taxon>
        <taxon>Multicrustacea</taxon>
        <taxon>Malacostraca</taxon>
        <taxon>Eumalacostraca</taxon>
        <taxon>Eucarida</taxon>
        <taxon>Decapoda</taxon>
        <taxon>Pleocyemata</taxon>
        <taxon>Anomura</taxon>
        <taxon>Galatheoidea</taxon>
        <taxon>Porcellanidae</taxon>
        <taxon>Petrolisthes</taxon>
    </lineage>
</organism>